<dbReference type="RefSeq" id="XP_013259203.1">
    <property type="nucleotide sequence ID" value="XM_013403749.1"/>
</dbReference>
<evidence type="ECO:0000313" key="2">
    <source>
        <dbReference type="Proteomes" id="UP000027920"/>
    </source>
</evidence>
<reference evidence="1 2" key="1">
    <citation type="submission" date="2013-03" db="EMBL/GenBank/DDBJ databases">
        <title>The Genome Sequence of Exophiala aquamarina CBS 119918.</title>
        <authorList>
            <consortium name="The Broad Institute Genomics Platform"/>
            <person name="Cuomo C."/>
            <person name="de Hoog S."/>
            <person name="Gorbushina A."/>
            <person name="Walker B."/>
            <person name="Young S.K."/>
            <person name="Zeng Q."/>
            <person name="Gargeya S."/>
            <person name="Fitzgerald M."/>
            <person name="Haas B."/>
            <person name="Abouelleil A."/>
            <person name="Allen A.W."/>
            <person name="Alvarado L."/>
            <person name="Arachchi H.M."/>
            <person name="Berlin A.M."/>
            <person name="Chapman S.B."/>
            <person name="Gainer-Dewar J."/>
            <person name="Goldberg J."/>
            <person name="Griggs A."/>
            <person name="Gujja S."/>
            <person name="Hansen M."/>
            <person name="Howarth C."/>
            <person name="Imamovic A."/>
            <person name="Ireland A."/>
            <person name="Larimer J."/>
            <person name="McCowan C."/>
            <person name="Murphy C."/>
            <person name="Pearson M."/>
            <person name="Poon T.W."/>
            <person name="Priest M."/>
            <person name="Roberts A."/>
            <person name="Saif S."/>
            <person name="Shea T."/>
            <person name="Sisk P."/>
            <person name="Sykes S."/>
            <person name="Wortman J."/>
            <person name="Nusbaum C."/>
            <person name="Birren B."/>
        </authorList>
    </citation>
    <scope>NUCLEOTIDE SEQUENCE [LARGE SCALE GENOMIC DNA]</scope>
    <source>
        <strain evidence="1 2">CBS 119918</strain>
    </source>
</reference>
<comment type="caution">
    <text evidence="1">The sequence shown here is derived from an EMBL/GenBank/DDBJ whole genome shotgun (WGS) entry which is preliminary data.</text>
</comment>
<gene>
    <name evidence="1" type="ORF">A1O9_06802</name>
</gene>
<protein>
    <submittedName>
        <fullName evidence="1">Uncharacterized protein</fullName>
    </submittedName>
</protein>
<dbReference type="Proteomes" id="UP000027920">
    <property type="component" value="Unassembled WGS sequence"/>
</dbReference>
<keyword evidence="2" id="KW-1185">Reference proteome</keyword>
<dbReference type="STRING" id="1182545.A0A072PBG5"/>
<dbReference type="CDD" id="cd12148">
    <property type="entry name" value="fungal_TF_MHR"/>
    <property type="match status" value="1"/>
</dbReference>
<sequence>MTFGRPTMISNNWDVPLPALIDDEYLRTEGVGQQPPEIPSRLGLLVSSSNLFTILDEILASLYSENLRNSLNEMLQDDTRVQEMILGVLILNRRLEAFVSTIPECIRGAIATNRVPQEQVTSVQIQEQVLFCRFGR</sequence>
<name>A0A072PBG5_9EURO</name>
<accession>A0A072PBG5</accession>
<dbReference type="GeneID" id="25281717"/>
<proteinExistence type="predicted"/>
<dbReference type="AlphaFoldDB" id="A0A072PBG5"/>
<dbReference type="VEuPathDB" id="FungiDB:A1O9_06802"/>
<dbReference type="OrthoDB" id="4159052at2759"/>
<organism evidence="1 2">
    <name type="scientific">Exophiala aquamarina CBS 119918</name>
    <dbReference type="NCBI Taxonomy" id="1182545"/>
    <lineage>
        <taxon>Eukaryota</taxon>
        <taxon>Fungi</taxon>
        <taxon>Dikarya</taxon>
        <taxon>Ascomycota</taxon>
        <taxon>Pezizomycotina</taxon>
        <taxon>Eurotiomycetes</taxon>
        <taxon>Chaetothyriomycetidae</taxon>
        <taxon>Chaetothyriales</taxon>
        <taxon>Herpotrichiellaceae</taxon>
        <taxon>Exophiala</taxon>
    </lineage>
</organism>
<evidence type="ECO:0000313" key="1">
    <source>
        <dbReference type="EMBL" id="KEF56613.1"/>
    </source>
</evidence>
<dbReference type="HOGENOM" id="CLU_1875435_0_0_1"/>
<dbReference type="EMBL" id="AMGV01000005">
    <property type="protein sequence ID" value="KEF56613.1"/>
    <property type="molecule type" value="Genomic_DNA"/>
</dbReference>